<evidence type="ECO:0000313" key="2">
    <source>
        <dbReference type="Proteomes" id="UP001058120"/>
    </source>
</evidence>
<gene>
    <name evidence="1" type="ORF">JBF11_04825</name>
</gene>
<protein>
    <submittedName>
        <fullName evidence="1">Uncharacterized protein</fullName>
    </submittedName>
</protein>
<dbReference type="EMBL" id="CP065938">
    <property type="protein sequence ID" value="UWX06633.1"/>
    <property type="molecule type" value="Genomic_DNA"/>
</dbReference>
<reference evidence="1" key="1">
    <citation type="submission" date="2020-12" db="EMBL/GenBank/DDBJ databases">
        <title>Taurinivorans muris gen. nov., sp. nov., fundamental and realized metabolic niche of a ubiquitous sulfidogenic bacterium in the murine intestine.</title>
        <authorList>
            <person name="Ye H."/>
            <person name="Hanson B.T."/>
            <person name="Loy A."/>
        </authorList>
    </citation>
    <scope>NUCLEOTIDE SEQUENCE</scope>
    <source>
        <strain evidence="1">LT0009</strain>
    </source>
</reference>
<keyword evidence="2" id="KW-1185">Reference proteome</keyword>
<dbReference type="Proteomes" id="UP001058120">
    <property type="component" value="Chromosome"/>
</dbReference>
<evidence type="ECO:0000313" key="1">
    <source>
        <dbReference type="EMBL" id="UWX06633.1"/>
    </source>
</evidence>
<sequence>MPSQNVFLLIPLAILTACSPQNVEVAAILVEKHYPQSEFLIAESVRDKVHEPEIHSFKNFTIGKAKTVYANQAVLTVSNEKEQKISLPYVVPGKSVKIAYEEPKTFKELQQGTKTNKVKFVEFDRNIIYPLQTLKEVPAEYYLPQSRAESAGAGEILENSSETVEPRHYVLAGDVYVGITEKGLLDTRHYLRSNLEMVAIDLNTEKLDITFKQLTTTKKSALSENNYSLVYLGKKGNTLQFRKIYNHSDKASEYAEVKMNSPQIEVFGHKIFVQTATREALYCIIQK</sequence>
<accession>A0ABY5Y380</accession>
<dbReference type="RefSeq" id="WP_334316243.1">
    <property type="nucleotide sequence ID" value="NZ_CP065938.1"/>
</dbReference>
<proteinExistence type="predicted"/>
<name>A0ABY5Y380_9BACT</name>
<organism evidence="1 2">
    <name type="scientific">Taurinivorans muris</name>
    <dbReference type="NCBI Taxonomy" id="2787751"/>
    <lineage>
        <taxon>Bacteria</taxon>
        <taxon>Pseudomonadati</taxon>
        <taxon>Thermodesulfobacteriota</taxon>
        <taxon>Desulfovibrionia</taxon>
        <taxon>Desulfovibrionales</taxon>
        <taxon>Desulfovibrionaceae</taxon>
        <taxon>Taurinivorans</taxon>
    </lineage>
</organism>